<dbReference type="eggNOG" id="ENOG502SI5I">
    <property type="taxonomic scope" value="Eukaryota"/>
</dbReference>
<evidence type="ECO:0000313" key="14">
    <source>
        <dbReference type="EMBL" id="EOQ99073.1"/>
    </source>
</evidence>
<evidence type="ECO:0000256" key="7">
    <source>
        <dbReference type="ARBA" id="ARBA00023015"/>
    </source>
</evidence>
<feature type="transmembrane region" description="Helical" evidence="12">
    <location>
        <begin position="350"/>
        <end position="368"/>
    </location>
</feature>
<keyword evidence="7" id="KW-0805">Transcription regulation</keyword>
<evidence type="ECO:0000313" key="15">
    <source>
        <dbReference type="Proteomes" id="UP000014064"/>
    </source>
</evidence>
<dbReference type="Pfam" id="PF13813">
    <property type="entry name" value="MBOAT_2"/>
    <property type="match status" value="1"/>
</dbReference>
<feature type="compositionally biased region" description="Basic and acidic residues" evidence="11">
    <location>
        <begin position="535"/>
        <end position="549"/>
    </location>
</feature>
<dbReference type="HOGENOM" id="CLU_447042_0_0_1"/>
<evidence type="ECO:0000256" key="4">
    <source>
        <dbReference type="ARBA" id="ARBA00022692"/>
    </source>
</evidence>
<feature type="transmembrane region" description="Helical" evidence="12">
    <location>
        <begin position="315"/>
        <end position="338"/>
    </location>
</feature>
<evidence type="ECO:0000259" key="13">
    <source>
        <dbReference type="Pfam" id="PF13813"/>
    </source>
</evidence>
<dbReference type="GeneID" id="20375540"/>
<evidence type="ECO:0000256" key="10">
    <source>
        <dbReference type="ARBA" id="ARBA00023242"/>
    </source>
</evidence>
<feature type="compositionally biased region" description="Basic and acidic residues" evidence="11">
    <location>
        <begin position="510"/>
        <end position="522"/>
    </location>
</feature>
<dbReference type="GO" id="GO:0016020">
    <property type="term" value="C:membrane"/>
    <property type="evidence" value="ECO:0007669"/>
    <property type="project" value="UniProtKB-SubCell"/>
</dbReference>
<keyword evidence="9" id="KW-0804">Transcription</keyword>
<feature type="compositionally biased region" description="Acidic residues" evidence="11">
    <location>
        <begin position="489"/>
        <end position="509"/>
    </location>
</feature>
<dbReference type="KEGG" id="wic:J056_002588"/>
<evidence type="ECO:0000256" key="11">
    <source>
        <dbReference type="SAM" id="MobiDB-lite"/>
    </source>
</evidence>
<dbReference type="PANTHER" id="PTHR13581:SF5">
    <property type="entry name" value="MRG_MORF4L-BINDING PROTEIN"/>
    <property type="match status" value="1"/>
</dbReference>
<dbReference type="RefSeq" id="XP_009270128.1">
    <property type="nucleotide sequence ID" value="XM_009271853.1"/>
</dbReference>
<dbReference type="GO" id="GO:0006357">
    <property type="term" value="P:regulation of transcription by RNA polymerase II"/>
    <property type="evidence" value="ECO:0007669"/>
    <property type="project" value="TreeGrafter"/>
</dbReference>
<keyword evidence="6 12" id="KW-1133">Transmembrane helix</keyword>
<keyword evidence="8 12" id="KW-0472">Membrane</keyword>
<feature type="domain" description="Wax synthase" evidence="13">
    <location>
        <begin position="244"/>
        <end position="322"/>
    </location>
</feature>
<proteinExistence type="inferred from homology"/>
<evidence type="ECO:0000256" key="5">
    <source>
        <dbReference type="ARBA" id="ARBA00022853"/>
    </source>
</evidence>
<dbReference type="AlphaFoldDB" id="R9AA27"/>
<gene>
    <name evidence="14" type="ORF">J056_002588</name>
</gene>
<keyword evidence="10" id="KW-0539">Nucleus</keyword>
<name>R9AA27_WALI9</name>
<evidence type="ECO:0000256" key="12">
    <source>
        <dbReference type="SAM" id="Phobius"/>
    </source>
</evidence>
<dbReference type="InterPro" id="IPR012423">
    <property type="entry name" value="Eaf7/MRGBP"/>
</dbReference>
<feature type="transmembrane region" description="Helical" evidence="12">
    <location>
        <begin position="78"/>
        <end position="100"/>
    </location>
</feature>
<comment type="subcellular location">
    <subcellularLocation>
        <location evidence="2">Membrane</location>
        <topology evidence="2">Multi-pass membrane protein</topology>
    </subcellularLocation>
    <subcellularLocation>
        <location evidence="1">Nucleus</location>
    </subcellularLocation>
</comment>
<feature type="region of interest" description="Disordered" evidence="11">
    <location>
        <begin position="475"/>
        <end position="611"/>
    </location>
</feature>
<protein>
    <recommendedName>
        <fullName evidence="13">Wax synthase domain-containing protein</fullName>
    </recommendedName>
</protein>
<evidence type="ECO:0000256" key="1">
    <source>
        <dbReference type="ARBA" id="ARBA00004123"/>
    </source>
</evidence>
<sequence length="611" mass="69241">MTVNFYSTEGLTRHKIPQLPEIDPSKPVAPSWFTQLPYIVTVASILFLPLHLRRWIGIPVSVASIIYPLVYLRQPDAFTAYFVGNLQIFAIIQTTSFLSVDSEKILVKLDSQGNEKPPPVGLWERFKFVAELIANPRGIHWKWARSIDKQEIEKEGRKTRWQFVTDRLPNVMTQILILDMFETYVHTPPYDLLTLRPISSQRYLMQVFHLIFIGISSFSCVNLAYSLTSVVCVVIGLNNPSDWPRFFNMAEAYSIQRLWGIGWHGLFRRSIKFYGDSIGSLFPKYAKMPVKMLVAFSLTGLSHAMGAYVLAGLGLGQFCFFLVQAVGIVVEFMILGNTISLKTPTMKRRLLGYLYTAIFVGVTGRLFLDEFVRFTSHNTSMDFEIALYRAIAQARPVGVHKHFQVLAMQHSMSIELQEDVGVNEIWSKLASLYNLEELDNQDLAEDDFLSTVEPFELPHDAEFIELWQRRAFKSPREDASPLGSPIPTPEDEAESSLSEAEMDAEQESDSEQKIATKSEKRPSSTRRRSAIGRFNKQDHVEEVDEHEHVQLANEGEDVDEDDTNTRSSRSKTAKAAADAPKKAKATSTGSARPKATRGRTSSTRSNPKRRE</sequence>
<feature type="transmembrane region" description="Helical" evidence="12">
    <location>
        <begin position="288"/>
        <end position="309"/>
    </location>
</feature>
<evidence type="ECO:0000256" key="6">
    <source>
        <dbReference type="ARBA" id="ARBA00022989"/>
    </source>
</evidence>
<evidence type="ECO:0000256" key="9">
    <source>
        <dbReference type="ARBA" id="ARBA00023163"/>
    </source>
</evidence>
<evidence type="ECO:0000256" key="2">
    <source>
        <dbReference type="ARBA" id="ARBA00004141"/>
    </source>
</evidence>
<dbReference type="Pfam" id="PF07904">
    <property type="entry name" value="Eaf7"/>
    <property type="match status" value="1"/>
</dbReference>
<keyword evidence="4 12" id="KW-0812">Transmembrane</keyword>
<dbReference type="OrthoDB" id="1077582at2759"/>
<keyword evidence="15" id="KW-1185">Reference proteome</keyword>
<feature type="transmembrane region" description="Helical" evidence="12">
    <location>
        <begin position="29"/>
        <end position="48"/>
    </location>
</feature>
<dbReference type="Proteomes" id="UP000014064">
    <property type="component" value="Unassembled WGS sequence"/>
</dbReference>
<dbReference type="GO" id="GO:0005634">
    <property type="term" value="C:nucleus"/>
    <property type="evidence" value="ECO:0007669"/>
    <property type="project" value="UniProtKB-SubCell"/>
</dbReference>
<evidence type="ECO:0000256" key="3">
    <source>
        <dbReference type="ARBA" id="ARBA00007117"/>
    </source>
</evidence>
<organism evidence="14 15">
    <name type="scientific">Wallemia ichthyophaga (strain EXF-994 / CBS 113033)</name>
    <dbReference type="NCBI Taxonomy" id="1299270"/>
    <lineage>
        <taxon>Eukaryota</taxon>
        <taxon>Fungi</taxon>
        <taxon>Dikarya</taxon>
        <taxon>Basidiomycota</taxon>
        <taxon>Wallemiomycotina</taxon>
        <taxon>Wallemiomycetes</taxon>
        <taxon>Wallemiales</taxon>
        <taxon>Wallemiaceae</taxon>
        <taxon>Wallemia</taxon>
    </lineage>
</organism>
<accession>R9AA27</accession>
<evidence type="ECO:0000256" key="8">
    <source>
        <dbReference type="ARBA" id="ARBA00023136"/>
    </source>
</evidence>
<dbReference type="InterPro" id="IPR032805">
    <property type="entry name" value="Wax_synthase_dom"/>
</dbReference>
<dbReference type="EMBL" id="KE007245">
    <property type="protein sequence ID" value="EOQ99073.1"/>
    <property type="molecule type" value="Genomic_DNA"/>
</dbReference>
<dbReference type="GO" id="GO:0006325">
    <property type="term" value="P:chromatin organization"/>
    <property type="evidence" value="ECO:0007669"/>
    <property type="project" value="UniProtKB-KW"/>
</dbReference>
<feature type="transmembrane region" description="Helical" evidence="12">
    <location>
        <begin position="55"/>
        <end position="72"/>
    </location>
</feature>
<comment type="similarity">
    <text evidence="3">Belongs to the EAF7 family.</text>
</comment>
<dbReference type="PANTHER" id="PTHR13581">
    <property type="entry name" value="MRG-BINDING PROTEIN"/>
    <property type="match status" value="1"/>
</dbReference>
<reference evidence="15" key="1">
    <citation type="journal article" date="2013" name="BMC Genomics">
        <title>Genome and transcriptome sequencing of the halophilic fungus Wallemia ichthyophaga: haloadaptations present and absent.</title>
        <authorList>
            <person name="Zajc J."/>
            <person name="Liu Y."/>
            <person name="Dai W."/>
            <person name="Yang Z."/>
            <person name="Hu J."/>
            <person name="Gostincar C."/>
            <person name="Gunde-Cimerman N."/>
        </authorList>
    </citation>
    <scope>NUCLEOTIDE SEQUENCE [LARGE SCALE GENOMIC DNA]</scope>
    <source>
        <strain evidence="15">EXF-994 / CBS 113033</strain>
    </source>
</reference>
<dbReference type="GO" id="GO:0035267">
    <property type="term" value="C:NuA4 histone acetyltransferase complex"/>
    <property type="evidence" value="ECO:0007669"/>
    <property type="project" value="TreeGrafter"/>
</dbReference>
<keyword evidence="5" id="KW-0156">Chromatin regulator</keyword>